<keyword evidence="3" id="KW-0067">ATP-binding</keyword>
<dbReference type="GeneID" id="64766314"/>
<dbReference type="SUPFAM" id="SSF52540">
    <property type="entry name" value="P-loop containing nucleoside triphosphate hydrolases"/>
    <property type="match status" value="2"/>
</dbReference>
<evidence type="ECO:0000313" key="3">
    <source>
        <dbReference type="EMBL" id="AVO25000.1"/>
    </source>
</evidence>
<keyword evidence="1" id="KW-0378">Hydrolase</keyword>
<proteinExistence type="predicted"/>
<dbReference type="InterPro" id="IPR006935">
    <property type="entry name" value="Helicase/UvrB_N"/>
</dbReference>
<gene>
    <name evidence="3" type="primary">61</name>
    <name evidence="3" type="ORF">SEA_FINCH_61</name>
</gene>
<dbReference type="EMBL" id="MG962366">
    <property type="protein sequence ID" value="AVO25000.1"/>
    <property type="molecule type" value="Genomic_DNA"/>
</dbReference>
<evidence type="ECO:0000256" key="1">
    <source>
        <dbReference type="ARBA" id="ARBA00022801"/>
    </source>
</evidence>
<accession>A0A2P1JXF9</accession>
<dbReference type="InterPro" id="IPR001650">
    <property type="entry name" value="Helicase_C-like"/>
</dbReference>
<dbReference type="SMART" id="SM00490">
    <property type="entry name" value="HELICc"/>
    <property type="match status" value="1"/>
</dbReference>
<dbReference type="Pfam" id="PF00271">
    <property type="entry name" value="Helicase_C"/>
    <property type="match status" value="1"/>
</dbReference>
<reference evidence="4" key="1">
    <citation type="submission" date="2018-02" db="EMBL/GenBank/DDBJ databases">
        <authorList>
            <person name="Cohen D.B."/>
            <person name="Kent A.D."/>
        </authorList>
    </citation>
    <scope>NUCLEOTIDE SEQUENCE [LARGE SCALE GENOMIC DNA]</scope>
</reference>
<dbReference type="GO" id="GO:0003677">
    <property type="term" value="F:DNA binding"/>
    <property type="evidence" value="ECO:0007669"/>
    <property type="project" value="InterPro"/>
</dbReference>
<dbReference type="GO" id="GO:0005524">
    <property type="term" value="F:ATP binding"/>
    <property type="evidence" value="ECO:0007669"/>
    <property type="project" value="InterPro"/>
</dbReference>
<dbReference type="RefSeq" id="YP_010059083.1">
    <property type="nucleotide sequence ID" value="NC_054724.1"/>
</dbReference>
<protein>
    <submittedName>
        <fullName evidence="3">DNA helicase</fullName>
    </submittedName>
</protein>
<keyword evidence="4" id="KW-1185">Reference proteome</keyword>
<dbReference type="Gene3D" id="3.40.50.300">
    <property type="entry name" value="P-loop containing nucleotide triphosphate hydrolases"/>
    <property type="match status" value="2"/>
</dbReference>
<dbReference type="InterPro" id="IPR049730">
    <property type="entry name" value="SNF2/RAD54-like_C"/>
</dbReference>
<dbReference type="GO" id="GO:0016787">
    <property type="term" value="F:hydrolase activity"/>
    <property type="evidence" value="ECO:0007669"/>
    <property type="project" value="UniProtKB-KW"/>
</dbReference>
<dbReference type="GO" id="GO:0004386">
    <property type="term" value="F:helicase activity"/>
    <property type="evidence" value="ECO:0007669"/>
    <property type="project" value="UniProtKB-KW"/>
</dbReference>
<dbReference type="PANTHER" id="PTHR10799">
    <property type="entry name" value="SNF2/RAD54 HELICASE FAMILY"/>
    <property type="match status" value="1"/>
</dbReference>
<dbReference type="PROSITE" id="PS51194">
    <property type="entry name" value="HELICASE_CTER"/>
    <property type="match status" value="1"/>
</dbReference>
<organism evidence="3 4">
    <name type="scientific">Rhodococcus phage Finch</name>
    <dbReference type="NCBI Taxonomy" id="2094144"/>
    <lineage>
        <taxon>Viruses</taxon>
        <taxon>Duplodnaviria</taxon>
        <taxon>Heunggongvirae</taxon>
        <taxon>Uroviricota</taxon>
        <taxon>Caudoviricetes</taxon>
        <taxon>Finchvirus</taxon>
        <taxon>Finchvirus finch</taxon>
    </lineage>
</organism>
<keyword evidence="3" id="KW-0347">Helicase</keyword>
<dbReference type="Pfam" id="PF04851">
    <property type="entry name" value="ResIII"/>
    <property type="match status" value="1"/>
</dbReference>
<dbReference type="InterPro" id="IPR027417">
    <property type="entry name" value="P-loop_NTPase"/>
</dbReference>
<sequence>MTLPTFIDTLDVIADRARGGEPFCIVEGSNRYPGGLVFSVLGDQESFVRENLDFLSRFSLLNELFMLGEFTDVLVAQGYTVVALPSAHPTIGDYQRWLQPLTVEGLVVPGEGTLYPFQQFALNRAFEATRPRAKVDGFFFNFGTGTGKTMMAAAGAQELVVNRGEVDLVFFFTLRKLKINMMRAVNAATDLQAMINEGTPERRGRRYQAVSDGSSPERVLVMNYEKAFVDLEPLKKLVAGRRVLFVFDEVQKILRGTNNANRARKGMNDLVMSTAHSTVWPMSASVVKASPFRYHDAFEILGKNPLGTRKDFLDRYCEKVSSFTLDNGVVIKNYDWDTDALAEVRHRVAKVTQPVRKTDPGVREFFKGMQTVIIPVQQSDQERKLYDLIAADLSTRMDEDPDADLTVANQYIMAMRFMCNTPAALKYSDSQVAQEVVARYPKLIDTPSTKFEMICEQIQEIRDQGDQVVVFTQWTYLTLFLLAKELRARKIPYVTHYGTGMTDREAQQAQDTFKNDPDMTVFLSSDAGAYGLNFQNARYVINVEAPYDPDVLMQRNDRIDRSDSHLEGLTAYIYVTDDSVEEHVWKVNQDRRAVSAATQGTVETLSRLSAADLGRSEGEVLSALVLAGR</sequence>
<keyword evidence="3" id="KW-0547">Nucleotide-binding</keyword>
<dbReference type="KEGG" id="vg:64766314"/>
<evidence type="ECO:0000313" key="4">
    <source>
        <dbReference type="Proteomes" id="UP000241290"/>
    </source>
</evidence>
<feature type="domain" description="Helicase C-terminal" evidence="2">
    <location>
        <begin position="453"/>
        <end position="609"/>
    </location>
</feature>
<dbReference type="Proteomes" id="UP000241290">
    <property type="component" value="Genome"/>
</dbReference>
<dbReference type="CDD" id="cd18793">
    <property type="entry name" value="SF2_C_SNF"/>
    <property type="match status" value="1"/>
</dbReference>
<evidence type="ECO:0000259" key="2">
    <source>
        <dbReference type="PROSITE" id="PS51194"/>
    </source>
</evidence>
<name>A0A2P1JXF9_9CAUD</name>